<keyword evidence="4" id="KW-1185">Reference proteome</keyword>
<evidence type="ECO:0000313" key="3">
    <source>
        <dbReference type="EMBL" id="MBH9579329.1"/>
    </source>
</evidence>
<dbReference type="InterPro" id="IPR004045">
    <property type="entry name" value="Glutathione_S-Trfase_N"/>
</dbReference>
<sequence>MTMELFAHPFSSYCQKVLIALREKGLDFELRLLEPDQTVTQAEFARLWPLQRMPLLRAGETVLMESTLIIEWLDLQHPDAPRLLPADPQAALQVRLFDRLFDQYVMTPMQKLVFDCIRPAEKRDPHGVAEAHALLEKAYAWLDGQLPAAGWAVGQCFSLADCAAAPSLFYADWVHEIPPELHRLRAYRQRLLAHPSVARAVDEGRPYRSWFPPGAPDRD</sequence>
<evidence type="ECO:0000259" key="2">
    <source>
        <dbReference type="PROSITE" id="PS50405"/>
    </source>
</evidence>
<reference evidence="3" key="1">
    <citation type="submission" date="2020-12" db="EMBL/GenBank/DDBJ databases">
        <title>The genome sequence of Inhella sp. 1Y17.</title>
        <authorList>
            <person name="Liu Y."/>
        </authorList>
    </citation>
    <scope>NUCLEOTIDE SEQUENCE</scope>
    <source>
        <strain evidence="3">1Y17</strain>
    </source>
</reference>
<dbReference type="SUPFAM" id="SSF52833">
    <property type="entry name" value="Thioredoxin-like"/>
    <property type="match status" value="1"/>
</dbReference>
<organism evidence="3 4">
    <name type="scientific">Inhella proteolytica</name>
    <dbReference type="NCBI Taxonomy" id="2795029"/>
    <lineage>
        <taxon>Bacteria</taxon>
        <taxon>Pseudomonadati</taxon>
        <taxon>Pseudomonadota</taxon>
        <taxon>Betaproteobacteria</taxon>
        <taxon>Burkholderiales</taxon>
        <taxon>Sphaerotilaceae</taxon>
        <taxon>Inhella</taxon>
    </lineage>
</organism>
<accession>A0A931J861</accession>
<dbReference type="PANTHER" id="PTHR44051">
    <property type="entry name" value="GLUTATHIONE S-TRANSFERASE-RELATED"/>
    <property type="match status" value="1"/>
</dbReference>
<dbReference type="Pfam" id="PF13417">
    <property type="entry name" value="GST_N_3"/>
    <property type="match status" value="1"/>
</dbReference>
<proteinExistence type="predicted"/>
<dbReference type="RefSeq" id="WP_198113161.1">
    <property type="nucleotide sequence ID" value="NZ_JAEDAK010000021.1"/>
</dbReference>
<dbReference type="InterPro" id="IPR036282">
    <property type="entry name" value="Glutathione-S-Trfase_C_sf"/>
</dbReference>
<name>A0A931J861_9BURK</name>
<dbReference type="SFLD" id="SFLDS00019">
    <property type="entry name" value="Glutathione_Transferase_(cytos"/>
    <property type="match status" value="1"/>
</dbReference>
<dbReference type="InterPro" id="IPR036249">
    <property type="entry name" value="Thioredoxin-like_sf"/>
</dbReference>
<protein>
    <submittedName>
        <fullName evidence="3">Glutathione S-transferase family protein</fullName>
    </submittedName>
</protein>
<feature type="domain" description="GST N-terminal" evidence="1">
    <location>
        <begin position="1"/>
        <end position="81"/>
    </location>
</feature>
<dbReference type="PROSITE" id="PS50404">
    <property type="entry name" value="GST_NTER"/>
    <property type="match status" value="1"/>
</dbReference>
<dbReference type="CDD" id="cd00570">
    <property type="entry name" value="GST_N_family"/>
    <property type="match status" value="1"/>
</dbReference>
<dbReference type="SUPFAM" id="SSF47616">
    <property type="entry name" value="GST C-terminal domain-like"/>
    <property type="match status" value="1"/>
</dbReference>
<evidence type="ECO:0000313" key="4">
    <source>
        <dbReference type="Proteomes" id="UP000613266"/>
    </source>
</evidence>
<dbReference type="Gene3D" id="1.20.1050.10">
    <property type="match status" value="1"/>
</dbReference>
<dbReference type="InterPro" id="IPR040079">
    <property type="entry name" value="Glutathione_S-Trfase"/>
</dbReference>
<dbReference type="PROSITE" id="PS50405">
    <property type="entry name" value="GST_CTER"/>
    <property type="match status" value="1"/>
</dbReference>
<dbReference type="Pfam" id="PF13410">
    <property type="entry name" value="GST_C_2"/>
    <property type="match status" value="1"/>
</dbReference>
<feature type="domain" description="GST C-terminal" evidence="2">
    <location>
        <begin position="87"/>
        <end position="210"/>
    </location>
</feature>
<dbReference type="AlphaFoldDB" id="A0A931J861"/>
<dbReference type="PANTHER" id="PTHR44051:SF8">
    <property type="entry name" value="GLUTATHIONE S-TRANSFERASE GSTA"/>
    <property type="match status" value="1"/>
</dbReference>
<evidence type="ECO:0000259" key="1">
    <source>
        <dbReference type="PROSITE" id="PS50404"/>
    </source>
</evidence>
<dbReference type="SFLD" id="SFLDG00358">
    <property type="entry name" value="Main_(cytGST)"/>
    <property type="match status" value="1"/>
</dbReference>
<dbReference type="InterPro" id="IPR010987">
    <property type="entry name" value="Glutathione-S-Trfase_C-like"/>
</dbReference>
<dbReference type="EMBL" id="JAEDAK010000021">
    <property type="protein sequence ID" value="MBH9579329.1"/>
    <property type="molecule type" value="Genomic_DNA"/>
</dbReference>
<dbReference type="CDD" id="cd00299">
    <property type="entry name" value="GST_C_family"/>
    <property type="match status" value="1"/>
</dbReference>
<comment type="caution">
    <text evidence="3">The sequence shown here is derived from an EMBL/GenBank/DDBJ whole genome shotgun (WGS) entry which is preliminary data.</text>
</comment>
<dbReference type="Gene3D" id="3.40.30.10">
    <property type="entry name" value="Glutaredoxin"/>
    <property type="match status" value="1"/>
</dbReference>
<gene>
    <name evidence="3" type="ORF">I7X39_20730</name>
</gene>
<dbReference type="Proteomes" id="UP000613266">
    <property type="component" value="Unassembled WGS sequence"/>
</dbReference>